<evidence type="ECO:0000256" key="2">
    <source>
        <dbReference type="ARBA" id="ARBA00022707"/>
    </source>
</evidence>
<evidence type="ECO:0000256" key="3">
    <source>
        <dbReference type="ARBA" id="ARBA00022723"/>
    </source>
</evidence>
<evidence type="ECO:0000256" key="6">
    <source>
        <dbReference type="ARBA" id="ARBA00023288"/>
    </source>
</evidence>
<organism evidence="8 9">
    <name type="scientific">Sinanodonta woodiana</name>
    <name type="common">Chinese pond mussel</name>
    <name type="synonym">Anodonta woodiana</name>
    <dbReference type="NCBI Taxonomy" id="1069815"/>
    <lineage>
        <taxon>Eukaryota</taxon>
        <taxon>Metazoa</taxon>
        <taxon>Spiralia</taxon>
        <taxon>Lophotrochozoa</taxon>
        <taxon>Mollusca</taxon>
        <taxon>Bivalvia</taxon>
        <taxon>Autobranchia</taxon>
        <taxon>Heteroconchia</taxon>
        <taxon>Palaeoheterodonta</taxon>
        <taxon>Unionida</taxon>
        <taxon>Unionoidea</taxon>
        <taxon>Unionidae</taxon>
        <taxon>Unioninae</taxon>
        <taxon>Sinanodonta</taxon>
    </lineage>
</organism>
<proteinExistence type="inferred from homology"/>
<dbReference type="InterPro" id="IPR028846">
    <property type="entry name" value="Recoverin"/>
</dbReference>
<evidence type="ECO:0000313" key="8">
    <source>
        <dbReference type="EMBL" id="KAL3848392.1"/>
    </source>
</evidence>
<feature type="domain" description="EF-hand" evidence="7">
    <location>
        <begin position="148"/>
        <end position="183"/>
    </location>
</feature>
<dbReference type="Pfam" id="PF13202">
    <property type="entry name" value="EF-hand_5"/>
    <property type="match status" value="1"/>
</dbReference>
<dbReference type="Proteomes" id="UP001634394">
    <property type="component" value="Unassembled WGS sequence"/>
</dbReference>
<keyword evidence="2" id="KW-0519">Myristate</keyword>
<evidence type="ECO:0000259" key="7">
    <source>
        <dbReference type="PROSITE" id="PS50222"/>
    </source>
</evidence>
<evidence type="ECO:0000256" key="1">
    <source>
        <dbReference type="ARBA" id="ARBA00006049"/>
    </source>
</evidence>
<dbReference type="InterPro" id="IPR018247">
    <property type="entry name" value="EF_Hand_1_Ca_BS"/>
</dbReference>
<feature type="domain" description="EF-hand" evidence="7">
    <location>
        <begin position="66"/>
        <end position="101"/>
    </location>
</feature>
<keyword evidence="5" id="KW-0106">Calcium</keyword>
<reference evidence="8 9" key="1">
    <citation type="submission" date="2024-11" db="EMBL/GenBank/DDBJ databases">
        <title>Chromosome-level genome assembly of the freshwater bivalve Anodonta woodiana.</title>
        <authorList>
            <person name="Chen X."/>
        </authorList>
    </citation>
    <scope>NUCLEOTIDE SEQUENCE [LARGE SCALE GENOMIC DNA]</scope>
    <source>
        <strain evidence="8">MN2024</strain>
        <tissue evidence="8">Gills</tissue>
    </source>
</reference>
<dbReference type="InterPro" id="IPR002048">
    <property type="entry name" value="EF_hand_dom"/>
</dbReference>
<dbReference type="AlphaFoldDB" id="A0ABD3UJH4"/>
<dbReference type="Pfam" id="PF13499">
    <property type="entry name" value="EF-hand_7"/>
    <property type="match status" value="1"/>
</dbReference>
<dbReference type="PROSITE" id="PS50222">
    <property type="entry name" value="EF_HAND_2"/>
    <property type="match status" value="3"/>
</dbReference>
<name>A0ABD3UJH4_SINWO</name>
<gene>
    <name evidence="8" type="ORF">ACJMK2_019251</name>
</gene>
<dbReference type="InterPro" id="IPR011992">
    <property type="entry name" value="EF-hand-dom_pair"/>
</dbReference>
<dbReference type="CDD" id="cd00051">
    <property type="entry name" value="EFh"/>
    <property type="match status" value="2"/>
</dbReference>
<dbReference type="Gene3D" id="1.10.238.10">
    <property type="entry name" value="EF-hand"/>
    <property type="match status" value="1"/>
</dbReference>
<comment type="caution">
    <text evidence="8">The sequence shown here is derived from an EMBL/GenBank/DDBJ whole genome shotgun (WGS) entry which is preliminary data.</text>
</comment>
<protein>
    <recommendedName>
        <fullName evidence="7">EF-hand domain-containing protein</fullName>
    </recommendedName>
</protein>
<sequence length="198" mass="22880">MGAKSGKLAHTKPQTIEELRSHVEVDFTTNEIQEWYEDFKSRLEPGQKELTTKQFKQVYDSLFQGDATEFAEHVFRSFDTNRNGTVDFKEFIIGLCISGSSNFHSKLRWAFNMYDINGDGFITKDEMQQIIMAVYKMMNCTTSGHMKPPERLTEELFSSVDCNQDQRISWEEFQEGASKFQLQDAVNILQMDPTPDEG</sequence>
<keyword evidence="4" id="KW-0677">Repeat</keyword>
<dbReference type="PANTHER" id="PTHR23055:SF178">
    <property type="entry name" value="NEUROCALCIN HOMOLOG"/>
    <property type="match status" value="1"/>
</dbReference>
<keyword evidence="6" id="KW-0449">Lipoprotein</keyword>
<dbReference type="PROSITE" id="PS00018">
    <property type="entry name" value="EF_HAND_1"/>
    <property type="match status" value="3"/>
</dbReference>
<dbReference type="FunFam" id="1.10.238.10:FF:000009">
    <property type="entry name" value="Visinin-like protein 1"/>
    <property type="match status" value="1"/>
</dbReference>
<evidence type="ECO:0000256" key="5">
    <source>
        <dbReference type="ARBA" id="ARBA00022837"/>
    </source>
</evidence>
<dbReference type="EMBL" id="JBJQND010000016">
    <property type="protein sequence ID" value="KAL3848392.1"/>
    <property type="molecule type" value="Genomic_DNA"/>
</dbReference>
<dbReference type="PANTHER" id="PTHR23055">
    <property type="entry name" value="CALCIUM BINDING PROTEINS"/>
    <property type="match status" value="1"/>
</dbReference>
<accession>A0ABD3UJH4</accession>
<evidence type="ECO:0000313" key="9">
    <source>
        <dbReference type="Proteomes" id="UP001634394"/>
    </source>
</evidence>
<dbReference type="PRINTS" id="PR00450">
    <property type="entry name" value="RECOVERIN"/>
</dbReference>
<keyword evidence="9" id="KW-1185">Reference proteome</keyword>
<keyword evidence="3" id="KW-0479">Metal-binding</keyword>
<dbReference type="SMART" id="SM00054">
    <property type="entry name" value="EFh"/>
    <property type="match status" value="3"/>
</dbReference>
<feature type="domain" description="EF-hand" evidence="7">
    <location>
        <begin position="102"/>
        <end position="137"/>
    </location>
</feature>
<evidence type="ECO:0000256" key="4">
    <source>
        <dbReference type="ARBA" id="ARBA00022737"/>
    </source>
</evidence>
<comment type="similarity">
    <text evidence="1">Belongs to the recoverin family.</text>
</comment>
<dbReference type="GO" id="GO:0046872">
    <property type="term" value="F:metal ion binding"/>
    <property type="evidence" value="ECO:0007669"/>
    <property type="project" value="UniProtKB-KW"/>
</dbReference>
<dbReference type="SUPFAM" id="SSF47473">
    <property type="entry name" value="EF-hand"/>
    <property type="match status" value="1"/>
</dbReference>